<evidence type="ECO:0000256" key="1">
    <source>
        <dbReference type="SAM" id="MobiDB-lite"/>
    </source>
</evidence>
<feature type="non-terminal residue" evidence="5">
    <location>
        <position position="457"/>
    </location>
</feature>
<dbReference type="InterPro" id="IPR040256">
    <property type="entry name" value="At4g02000-like"/>
</dbReference>
<keyword evidence="6" id="KW-1185">Reference proteome</keyword>
<dbReference type="SUPFAM" id="SSF56219">
    <property type="entry name" value="DNase I-like"/>
    <property type="match status" value="1"/>
</dbReference>
<name>A0A392M6V1_9FABA</name>
<comment type="caution">
    <text evidence="5">The sequence shown here is derived from an EMBL/GenBank/DDBJ whole genome shotgun (WGS) entry which is preliminary data.</text>
</comment>
<gene>
    <name evidence="5" type="ORF">A2U01_0003665</name>
</gene>
<feature type="domain" description="Endonuclease/exonuclease/phosphatase" evidence="2">
    <location>
        <begin position="306"/>
        <end position="442"/>
    </location>
</feature>
<evidence type="ECO:0000259" key="3">
    <source>
        <dbReference type="Pfam" id="PF14111"/>
    </source>
</evidence>
<protein>
    <recommendedName>
        <fullName evidence="7">Endonuclease/exonuclease/phosphatase family protein</fullName>
    </recommendedName>
</protein>
<dbReference type="GO" id="GO:0003824">
    <property type="term" value="F:catalytic activity"/>
    <property type="evidence" value="ECO:0007669"/>
    <property type="project" value="InterPro"/>
</dbReference>
<organism evidence="5 6">
    <name type="scientific">Trifolium medium</name>
    <dbReference type="NCBI Taxonomy" id="97028"/>
    <lineage>
        <taxon>Eukaryota</taxon>
        <taxon>Viridiplantae</taxon>
        <taxon>Streptophyta</taxon>
        <taxon>Embryophyta</taxon>
        <taxon>Tracheophyta</taxon>
        <taxon>Spermatophyta</taxon>
        <taxon>Magnoliopsida</taxon>
        <taxon>eudicotyledons</taxon>
        <taxon>Gunneridae</taxon>
        <taxon>Pentapetalae</taxon>
        <taxon>rosids</taxon>
        <taxon>fabids</taxon>
        <taxon>Fabales</taxon>
        <taxon>Fabaceae</taxon>
        <taxon>Papilionoideae</taxon>
        <taxon>50 kb inversion clade</taxon>
        <taxon>NPAAA clade</taxon>
        <taxon>Hologalegina</taxon>
        <taxon>IRL clade</taxon>
        <taxon>Trifolieae</taxon>
        <taxon>Trifolium</taxon>
    </lineage>
</organism>
<proteinExistence type="predicted"/>
<dbReference type="PANTHER" id="PTHR31286:SF153">
    <property type="entry name" value="DUF4283 DOMAIN PROTEIN"/>
    <property type="match status" value="1"/>
</dbReference>
<dbReference type="Pfam" id="PF03372">
    <property type="entry name" value="Exo_endo_phos"/>
    <property type="match status" value="1"/>
</dbReference>
<reference evidence="5 6" key="1">
    <citation type="journal article" date="2018" name="Front. Plant Sci.">
        <title>Red Clover (Trifolium pratense) and Zigzag Clover (T. medium) - A Picture of Genomic Similarities and Differences.</title>
        <authorList>
            <person name="Dluhosova J."/>
            <person name="Istvanek J."/>
            <person name="Nedelnik J."/>
            <person name="Repkova J."/>
        </authorList>
    </citation>
    <scope>NUCLEOTIDE SEQUENCE [LARGE SCALE GENOMIC DNA]</scope>
    <source>
        <strain evidence="6">cv. 10/8</strain>
        <tissue evidence="5">Leaf</tissue>
    </source>
</reference>
<evidence type="ECO:0000259" key="4">
    <source>
        <dbReference type="Pfam" id="PF14392"/>
    </source>
</evidence>
<dbReference type="Pfam" id="PF14392">
    <property type="entry name" value="zf-CCHC_4"/>
    <property type="match status" value="1"/>
</dbReference>
<dbReference type="AlphaFoldDB" id="A0A392M6V1"/>
<dbReference type="Pfam" id="PF14111">
    <property type="entry name" value="DUF4283"/>
    <property type="match status" value="1"/>
</dbReference>
<dbReference type="EMBL" id="LXQA010004280">
    <property type="protein sequence ID" value="MCH82853.1"/>
    <property type="molecule type" value="Genomic_DNA"/>
</dbReference>
<dbReference type="InterPro" id="IPR036691">
    <property type="entry name" value="Endo/exonu/phosph_ase_sf"/>
</dbReference>
<feature type="region of interest" description="Disordered" evidence="1">
    <location>
        <begin position="240"/>
        <end position="281"/>
    </location>
</feature>
<feature type="domain" description="Zinc knuckle CX2CX4HX4C" evidence="4">
    <location>
        <begin position="171"/>
        <end position="218"/>
    </location>
</feature>
<accession>A0A392M6V1</accession>
<dbReference type="PANTHER" id="PTHR31286">
    <property type="entry name" value="GLYCINE-RICH CELL WALL STRUCTURAL PROTEIN 1.8-LIKE"/>
    <property type="match status" value="1"/>
</dbReference>
<dbReference type="InterPro" id="IPR025836">
    <property type="entry name" value="Zn_knuckle_CX2CX4HX4C"/>
</dbReference>
<feature type="compositionally biased region" description="Polar residues" evidence="1">
    <location>
        <begin position="269"/>
        <end position="281"/>
    </location>
</feature>
<sequence length="457" mass="52789">MEHPNLEGLSLHEEEEGFRFDFEADEDEQVDLRWCLVGRFICERSIHFNSMSIRMADLWKPVRGVTIKEASAGKILFHFAHPLDMEAVLNGSPWIFDNNMLILEQVQLGMQIEHIPLFHVNMWVQVHDLPMGLMKEKVGIPLANYIGSFVEYDKKNNSTFWREFMRIRVKIDVRLPLKKDTKVMNKEGKWCTVKFKYEKLGTFCFVCGIMGHSENKCEVRFSMEQDDGTREWSAELRADPRTRGGRPVSRWLREDRGGPMRHHGGDVAGQSNPPANSNSVDPTVAELALNAQQSWQPGLPGPMKILSWNCRGLSTSSAIPNLSNIAQGYQPDILFLAETLSKNHTMERIRVNLKFQSCLSVDAEGRSGGLSVMWRDSISCRVMNYSRNFINLIVREKEEEEWRLTCYYGYPERGRRRQAWDLLRELRDMSELPWCIVGDFNDLLAQEDKKGIHPHPN</sequence>
<dbReference type="InterPro" id="IPR025558">
    <property type="entry name" value="DUF4283"/>
</dbReference>
<evidence type="ECO:0000259" key="2">
    <source>
        <dbReference type="Pfam" id="PF03372"/>
    </source>
</evidence>
<dbReference type="Proteomes" id="UP000265520">
    <property type="component" value="Unassembled WGS sequence"/>
</dbReference>
<dbReference type="Gene3D" id="3.60.10.10">
    <property type="entry name" value="Endonuclease/exonuclease/phosphatase"/>
    <property type="match status" value="1"/>
</dbReference>
<dbReference type="InterPro" id="IPR005135">
    <property type="entry name" value="Endo/exonuclease/phosphatase"/>
</dbReference>
<feature type="domain" description="DUF4283" evidence="3">
    <location>
        <begin position="31"/>
        <end position="107"/>
    </location>
</feature>
<evidence type="ECO:0000313" key="5">
    <source>
        <dbReference type="EMBL" id="MCH82853.1"/>
    </source>
</evidence>
<evidence type="ECO:0000313" key="6">
    <source>
        <dbReference type="Proteomes" id="UP000265520"/>
    </source>
</evidence>
<evidence type="ECO:0008006" key="7">
    <source>
        <dbReference type="Google" id="ProtNLM"/>
    </source>
</evidence>